<dbReference type="PANTHER" id="PTHR11731:SF193">
    <property type="entry name" value="DIPEPTIDYL PEPTIDASE 9"/>
    <property type="match status" value="1"/>
</dbReference>
<gene>
    <name evidence="3" type="ORF">CDL10_05100</name>
</gene>
<organism evidence="3 4">
    <name type="scientific">Avrilella dinanensis</name>
    <dbReference type="NCBI Taxonomy" id="2008672"/>
    <lineage>
        <taxon>Bacteria</taxon>
        <taxon>Pseudomonadati</taxon>
        <taxon>Bacteroidota</taxon>
        <taxon>Flavobacteriia</taxon>
        <taxon>Flavobacteriales</taxon>
        <taxon>Flavobacteriaceae</taxon>
        <taxon>Avrilella</taxon>
    </lineage>
</organism>
<keyword evidence="4" id="KW-1185">Reference proteome</keyword>
<dbReference type="InterPro" id="IPR050278">
    <property type="entry name" value="Serine_Prot_S9B/DPPIV"/>
</dbReference>
<dbReference type="GO" id="GO:0008236">
    <property type="term" value="F:serine-type peptidase activity"/>
    <property type="evidence" value="ECO:0007669"/>
    <property type="project" value="InterPro"/>
</dbReference>
<dbReference type="InterPro" id="IPR001375">
    <property type="entry name" value="Peptidase_S9_cat"/>
</dbReference>
<dbReference type="OrthoDB" id="9812921at2"/>
<dbReference type="RefSeq" id="WP_100677539.1">
    <property type="nucleotide sequence ID" value="NZ_NIPO01000001.1"/>
</dbReference>
<feature type="domain" description="Peptidase S9 prolyl oligopeptidase catalytic" evidence="1">
    <location>
        <begin position="528"/>
        <end position="722"/>
    </location>
</feature>
<name>A0A2M9R549_9FLAO</name>
<dbReference type="GO" id="GO:0008239">
    <property type="term" value="F:dipeptidyl-peptidase activity"/>
    <property type="evidence" value="ECO:0007669"/>
    <property type="project" value="TreeGrafter"/>
</dbReference>
<dbReference type="SUPFAM" id="SSF82171">
    <property type="entry name" value="DPP6 N-terminal domain-like"/>
    <property type="match status" value="1"/>
</dbReference>
<dbReference type="InterPro" id="IPR002469">
    <property type="entry name" value="Peptidase_S9B_N"/>
</dbReference>
<evidence type="ECO:0000259" key="1">
    <source>
        <dbReference type="Pfam" id="PF00326"/>
    </source>
</evidence>
<feature type="domain" description="Dipeptidylpeptidase IV N-terminal" evidence="2">
    <location>
        <begin position="148"/>
        <end position="438"/>
    </location>
</feature>
<comment type="caution">
    <text evidence="3">The sequence shown here is derived from an EMBL/GenBank/DDBJ whole genome shotgun (WGS) entry which is preliminary data.</text>
</comment>
<accession>A0A2M9R549</accession>
<dbReference type="PANTHER" id="PTHR11731">
    <property type="entry name" value="PROTEASE FAMILY S9B,C DIPEPTIDYL-PEPTIDASE IV-RELATED"/>
    <property type="match status" value="1"/>
</dbReference>
<dbReference type="Pfam" id="PF00326">
    <property type="entry name" value="Peptidase_S9"/>
    <property type="match status" value="1"/>
</dbReference>
<dbReference type="Proteomes" id="UP000231960">
    <property type="component" value="Unassembled WGS sequence"/>
</dbReference>
<dbReference type="EMBL" id="NIPO01000001">
    <property type="protein sequence ID" value="PJR03974.1"/>
    <property type="molecule type" value="Genomic_DNA"/>
</dbReference>
<proteinExistence type="predicted"/>
<protein>
    <submittedName>
        <fullName evidence="3">S9 family peptidase</fullName>
    </submittedName>
</protein>
<reference evidence="3 4" key="1">
    <citation type="submission" date="2017-06" db="EMBL/GenBank/DDBJ databases">
        <title>Description of Avrilella dinanensis gen. nov. sp. nov.</title>
        <authorList>
            <person name="Leyer C."/>
            <person name="Sassi M."/>
            <person name="Minet J."/>
            <person name="Kayal S."/>
            <person name="Cattoir V."/>
        </authorList>
    </citation>
    <scope>NUCLEOTIDE SEQUENCE [LARGE SCALE GENOMIC DNA]</scope>
    <source>
        <strain evidence="3 4">UR159</strain>
    </source>
</reference>
<dbReference type="Pfam" id="PF00930">
    <property type="entry name" value="DPPIV_N"/>
    <property type="match status" value="1"/>
</dbReference>
<evidence type="ECO:0000313" key="4">
    <source>
        <dbReference type="Proteomes" id="UP000231960"/>
    </source>
</evidence>
<dbReference type="GO" id="GO:0006508">
    <property type="term" value="P:proteolysis"/>
    <property type="evidence" value="ECO:0007669"/>
    <property type="project" value="InterPro"/>
</dbReference>
<dbReference type="Gene3D" id="3.40.50.1820">
    <property type="entry name" value="alpha/beta hydrolase"/>
    <property type="match status" value="1"/>
</dbReference>
<evidence type="ECO:0000259" key="2">
    <source>
        <dbReference type="Pfam" id="PF00930"/>
    </source>
</evidence>
<dbReference type="InterPro" id="IPR029058">
    <property type="entry name" value="AB_hydrolase_fold"/>
</dbReference>
<dbReference type="Gene3D" id="2.140.10.30">
    <property type="entry name" value="Dipeptidylpeptidase IV, N-terminal domain"/>
    <property type="match status" value="1"/>
</dbReference>
<dbReference type="SUPFAM" id="SSF53474">
    <property type="entry name" value="alpha/beta-Hydrolases"/>
    <property type="match status" value="1"/>
</dbReference>
<sequence length="722" mass="83410">MKKVILGIFFLLTQVGFAQRDLTIEEATIGAYRNFAPESMNFIQWKNDNSFTHIDEMYRNLMIRTQADDYKPSVLLSLTDLQQALQKKVTDFPVAQVYYFPYQYEWINEHLVRFPIQTQEKNYEVFYDFDKKEVLDIFTYSLEGKETLISENRQYLAYLQDNAIRLVDNKGKITEVTDFDHGIVYGSGYTHREEFGIKQGMWFSPQNDKLLFYRKDESMVSDYPLVDFGQRVAENKPIKYPMAGMKSEEVTLQIYDINSQKFIQLQTGEPKEQFLTMVTWSPDGQSVFVGVLNREQNHLKINQYDAKTGAFVKTLLEETSDKYVEPQHPLYFNPDNDKQFVYFTDVDGYRQPHLYDTNGKLIKKLGYQDVVVKDIIGIDNGQLWYVGTDNRALDNALYAVNLKNGKTQKVNQNGGTHEFVLNPSKTYFVDQYSTINQPNVLEVVQVKNHEATQLLSAKNPYEGTINLPKMELLEITSDDNKTTLNGRIIYPKDFDANKKYPVLVYVYGGPHAQLVTNSWLGGASLFDYYMAQQGFVVFTLDNRGSANRGRDFEQVIHRQLGQNEMKDQMKGIDYLKSLSFVDADKIGVSGWSFGGFMTTSLLLNYPETFKVGVAGGPVIDWKWYEIMYGERYMDTPQENPEGYELTSTLNKVDQLQGRLLIIHGAQDPVVVQQHSMEFIEACIKAGKQVDYFLYPTHEHNVMGMDRIHLNAKIADYFMTHLK</sequence>
<dbReference type="AlphaFoldDB" id="A0A2M9R549"/>
<evidence type="ECO:0000313" key="3">
    <source>
        <dbReference type="EMBL" id="PJR03974.1"/>
    </source>
</evidence>